<accession>A0ABU8UCP6</accession>
<name>A0ABU8UCP6_9ACTN</name>
<dbReference type="Proteomes" id="UP001382904">
    <property type="component" value="Unassembled WGS sequence"/>
</dbReference>
<proteinExistence type="predicted"/>
<gene>
    <name evidence="1" type="ORF">WKI68_39610</name>
</gene>
<sequence length="67" mass="7200">MVHSGMCGVEETVALLARRGLTADIAATASVPWGPVLRSRRAWLEGQGLAGKAEEQEELVLIRAHHP</sequence>
<organism evidence="1 2">
    <name type="scientific">Streptomyces caledonius</name>
    <dbReference type="NCBI Taxonomy" id="3134107"/>
    <lineage>
        <taxon>Bacteria</taxon>
        <taxon>Bacillati</taxon>
        <taxon>Actinomycetota</taxon>
        <taxon>Actinomycetes</taxon>
        <taxon>Kitasatosporales</taxon>
        <taxon>Streptomycetaceae</taxon>
        <taxon>Streptomyces</taxon>
    </lineage>
</organism>
<keyword evidence="2" id="KW-1185">Reference proteome</keyword>
<comment type="caution">
    <text evidence="1">The sequence shown here is derived from an EMBL/GenBank/DDBJ whole genome shotgun (WGS) entry which is preliminary data.</text>
</comment>
<dbReference type="EMBL" id="JBBKAM010000004">
    <property type="protein sequence ID" value="MEJ8645671.1"/>
    <property type="molecule type" value="Genomic_DNA"/>
</dbReference>
<evidence type="ECO:0000313" key="1">
    <source>
        <dbReference type="EMBL" id="MEJ8645671.1"/>
    </source>
</evidence>
<reference evidence="1 2" key="1">
    <citation type="submission" date="2024-03" db="EMBL/GenBank/DDBJ databases">
        <title>Novel Streptomyces species of biotechnological and ecological value are a feature of Machair soil.</title>
        <authorList>
            <person name="Prole J.R."/>
            <person name="Goodfellow M."/>
            <person name="Allenby N."/>
            <person name="Ward A.C."/>
        </authorList>
    </citation>
    <scope>NUCLEOTIDE SEQUENCE [LARGE SCALE GENOMIC DNA]</scope>
    <source>
        <strain evidence="1 2">MS1.HAVA.3</strain>
    </source>
</reference>
<protein>
    <recommendedName>
        <fullName evidence="3">Methyltransferase</fullName>
    </recommendedName>
</protein>
<evidence type="ECO:0000313" key="2">
    <source>
        <dbReference type="Proteomes" id="UP001382904"/>
    </source>
</evidence>
<evidence type="ECO:0008006" key="3">
    <source>
        <dbReference type="Google" id="ProtNLM"/>
    </source>
</evidence>